<evidence type="ECO:0000256" key="1">
    <source>
        <dbReference type="SAM" id="MobiDB-lite"/>
    </source>
</evidence>
<organism evidence="2 3">
    <name type="scientific">Takifugu flavidus</name>
    <name type="common">sansaifugu</name>
    <dbReference type="NCBI Taxonomy" id="433684"/>
    <lineage>
        <taxon>Eukaryota</taxon>
        <taxon>Metazoa</taxon>
        <taxon>Chordata</taxon>
        <taxon>Craniata</taxon>
        <taxon>Vertebrata</taxon>
        <taxon>Euteleostomi</taxon>
        <taxon>Actinopterygii</taxon>
        <taxon>Neopterygii</taxon>
        <taxon>Teleostei</taxon>
        <taxon>Neoteleostei</taxon>
        <taxon>Acanthomorphata</taxon>
        <taxon>Eupercaria</taxon>
        <taxon>Tetraodontiformes</taxon>
        <taxon>Tetradontoidea</taxon>
        <taxon>Tetraodontidae</taxon>
        <taxon>Takifugu</taxon>
    </lineage>
</organism>
<name>A0A5C6MQ21_9TELE</name>
<feature type="compositionally biased region" description="Polar residues" evidence="1">
    <location>
        <begin position="8"/>
        <end position="17"/>
    </location>
</feature>
<gene>
    <name evidence="2" type="ORF">D4764_08G0009700</name>
</gene>
<keyword evidence="3" id="KW-1185">Reference proteome</keyword>
<feature type="region of interest" description="Disordered" evidence="1">
    <location>
        <begin position="1"/>
        <end position="25"/>
    </location>
</feature>
<feature type="region of interest" description="Disordered" evidence="1">
    <location>
        <begin position="227"/>
        <end position="264"/>
    </location>
</feature>
<comment type="caution">
    <text evidence="2">The sequence shown here is derived from an EMBL/GenBank/DDBJ whole genome shotgun (WGS) entry which is preliminary data.</text>
</comment>
<proteinExistence type="predicted"/>
<sequence length="283" mass="31381">MSRGDTAPKNTVANHSSTPPPRHRLAANSKFASLGPTRRPLRHSLLVLSSPCTRVVPTVVRRRRMLRVKGKWLPKTSRKREEFKLPPCLTSRSSALNRALRDFFLLPTIRLSGSASYHWDYAFPLSSLLFSLPSEGLKKVRNPDRMYRSAVCYAGHGPPKSISDDTETNNEHGHLKIYLPKKLLECLPKCTSLPKERHRWNTNEAAGSSGSGSAAWHLYASCRHSAPSRGTEEGSGLVTGREAALKAPTNDSGAESKRQEDEESAEFLWMADFIATSTELADC</sequence>
<dbReference type="EMBL" id="RHFK02000021">
    <property type="protein sequence ID" value="TWW56983.1"/>
    <property type="molecule type" value="Genomic_DNA"/>
</dbReference>
<evidence type="ECO:0000313" key="2">
    <source>
        <dbReference type="EMBL" id="TWW56983.1"/>
    </source>
</evidence>
<dbReference type="AlphaFoldDB" id="A0A5C6MQ21"/>
<protein>
    <submittedName>
        <fullName evidence="2">Calmodulin-binding transcription activator 1</fullName>
    </submittedName>
</protein>
<accession>A0A5C6MQ21</accession>
<dbReference type="Proteomes" id="UP000324091">
    <property type="component" value="Chromosome 8"/>
</dbReference>
<evidence type="ECO:0000313" key="3">
    <source>
        <dbReference type="Proteomes" id="UP000324091"/>
    </source>
</evidence>
<reference evidence="2 3" key="1">
    <citation type="submission" date="2019-04" db="EMBL/GenBank/DDBJ databases">
        <title>Chromosome genome assembly for Takifugu flavidus.</title>
        <authorList>
            <person name="Xiao S."/>
        </authorList>
    </citation>
    <scope>NUCLEOTIDE SEQUENCE [LARGE SCALE GENOMIC DNA]</scope>
    <source>
        <strain evidence="2">HTHZ2018</strain>
        <tissue evidence="2">Muscle</tissue>
    </source>
</reference>